<dbReference type="InterPro" id="IPR050641">
    <property type="entry name" value="RIFMO-like"/>
</dbReference>
<organism evidence="5 6">
    <name type="scientific">Nonomuraea composti</name>
    <dbReference type="NCBI Taxonomy" id="2720023"/>
    <lineage>
        <taxon>Bacteria</taxon>
        <taxon>Bacillati</taxon>
        <taxon>Actinomycetota</taxon>
        <taxon>Actinomycetes</taxon>
        <taxon>Streptosporangiales</taxon>
        <taxon>Streptosporangiaceae</taxon>
        <taxon>Nonomuraea</taxon>
    </lineage>
</organism>
<keyword evidence="2" id="KW-0285">Flavoprotein</keyword>
<dbReference type="EMBL" id="JAATEP010000072">
    <property type="protein sequence ID" value="NJP97748.1"/>
    <property type="molecule type" value="Genomic_DNA"/>
</dbReference>
<dbReference type="Gene3D" id="3.40.30.120">
    <property type="match status" value="1"/>
</dbReference>
<comment type="caution">
    <text evidence="5">The sequence shown here is derived from an EMBL/GenBank/DDBJ whole genome shotgun (WGS) entry which is preliminary data.</text>
</comment>
<dbReference type="Gene3D" id="3.30.70.2450">
    <property type="match status" value="1"/>
</dbReference>
<evidence type="ECO:0000259" key="4">
    <source>
        <dbReference type="Pfam" id="PF01494"/>
    </source>
</evidence>
<dbReference type="RefSeq" id="WP_168020433.1">
    <property type="nucleotide sequence ID" value="NZ_JAATEP010000072.1"/>
</dbReference>
<dbReference type="SUPFAM" id="SSF51905">
    <property type="entry name" value="FAD/NAD(P)-binding domain"/>
    <property type="match status" value="1"/>
</dbReference>
<reference evidence="5 6" key="1">
    <citation type="submission" date="2020-03" db="EMBL/GenBank/DDBJ databases">
        <title>WGS of actinomycetes isolated from Thailand.</title>
        <authorList>
            <person name="Thawai C."/>
        </authorList>
    </citation>
    <scope>NUCLEOTIDE SEQUENCE [LARGE SCALE GENOMIC DNA]</scope>
    <source>
        <strain evidence="5 6">FMUSA5-5</strain>
    </source>
</reference>
<dbReference type="PRINTS" id="PR00420">
    <property type="entry name" value="RNGMNOXGNASE"/>
</dbReference>
<dbReference type="PANTHER" id="PTHR43004">
    <property type="entry name" value="TRK SYSTEM POTASSIUM UPTAKE PROTEIN"/>
    <property type="match status" value="1"/>
</dbReference>
<evidence type="ECO:0000313" key="6">
    <source>
        <dbReference type="Proteomes" id="UP000696294"/>
    </source>
</evidence>
<evidence type="ECO:0000256" key="3">
    <source>
        <dbReference type="ARBA" id="ARBA00022827"/>
    </source>
</evidence>
<feature type="domain" description="FAD-binding" evidence="4">
    <location>
        <begin position="2"/>
        <end position="336"/>
    </location>
</feature>
<dbReference type="InterPro" id="IPR036188">
    <property type="entry name" value="FAD/NAD-bd_sf"/>
</dbReference>
<gene>
    <name evidence="5" type="ORF">HCN51_51455</name>
</gene>
<accession>A0ABX1BJ49</accession>
<evidence type="ECO:0000313" key="5">
    <source>
        <dbReference type="EMBL" id="NJP97748.1"/>
    </source>
</evidence>
<evidence type="ECO:0000256" key="2">
    <source>
        <dbReference type="ARBA" id="ARBA00022630"/>
    </source>
</evidence>
<keyword evidence="3" id="KW-0274">FAD</keyword>
<keyword evidence="6" id="KW-1185">Reference proteome</keyword>
<comment type="cofactor">
    <cofactor evidence="1">
        <name>FAD</name>
        <dbReference type="ChEBI" id="CHEBI:57692"/>
    </cofactor>
</comment>
<protein>
    <submittedName>
        <fullName evidence="5">NAD(P)-binding protein</fullName>
    </submittedName>
</protein>
<dbReference type="Pfam" id="PF01494">
    <property type="entry name" value="FAD_binding_3"/>
    <property type="match status" value="1"/>
</dbReference>
<dbReference type="Gene3D" id="3.50.50.60">
    <property type="entry name" value="FAD/NAD(P)-binding domain"/>
    <property type="match status" value="1"/>
</dbReference>
<dbReference type="PANTHER" id="PTHR43004:SF19">
    <property type="entry name" value="BINDING MONOOXYGENASE, PUTATIVE (JCVI)-RELATED"/>
    <property type="match status" value="1"/>
</dbReference>
<evidence type="ECO:0000256" key="1">
    <source>
        <dbReference type="ARBA" id="ARBA00001974"/>
    </source>
</evidence>
<dbReference type="Proteomes" id="UP000696294">
    <property type="component" value="Unassembled WGS sequence"/>
</dbReference>
<sequence length="490" mass="53454">MDVLIVGAGPTGLTMAVELARRNIDVRVIDSLPAPTTETRALGVQPRTLELFERLELAEATIAAGLPVPDFHVFSEGRQFLDLSLSRLDTPYPYLLMAPQPKVEEVLYLKLLDYGVKVEREVKLTALLQRPGVVEVELLHGDGSVEQARVPWLIGCDGAHSTVRHQLGVPFVGEAFEENFAVADGRVDWPVPYDVFHAFLDRGRFVAYFPMPGGLHRITIAYPPGRAPQGEVTFEEVRSAVAVCSPPGTRLVEILESGRFRINQRKVARHSVERVFLAGDAAHVHSVVGGQGMNTGIQDAFNLGWKLAAVIQGRAPAGLLDTYAAERSPVAERLVKGTRRATRMTLLSNPVTTAARRHLAPHLTPLPVVQKVLSRALTQLDVSYRDGSGGSNDDRLAVGDRFPEIGLQHPWKHTLLVFGSEPPTLPAVLGDLADLVDVRSVSDVRTRERCGIQGDGLVLVRPDGYLALLGGDVHDLSAYLTTTYGSRRNT</sequence>
<name>A0ABX1BJ49_9ACTN</name>
<dbReference type="InterPro" id="IPR002938">
    <property type="entry name" value="FAD-bd"/>
</dbReference>
<proteinExistence type="predicted"/>